<proteinExistence type="predicted"/>
<accession>A0A8J7GQ92</accession>
<feature type="transmembrane region" description="Helical" evidence="1">
    <location>
        <begin position="187"/>
        <end position="208"/>
    </location>
</feature>
<keyword evidence="3" id="KW-1185">Reference proteome</keyword>
<reference evidence="2" key="1">
    <citation type="submission" date="2020-11" db="EMBL/GenBank/DDBJ databases">
        <title>Sequencing the genomes of 1000 actinobacteria strains.</title>
        <authorList>
            <person name="Klenk H.-P."/>
        </authorList>
    </citation>
    <scope>NUCLEOTIDE SEQUENCE</scope>
    <source>
        <strain evidence="2">DSM 45356</strain>
    </source>
</reference>
<evidence type="ECO:0000313" key="3">
    <source>
        <dbReference type="Proteomes" id="UP000622552"/>
    </source>
</evidence>
<feature type="transmembrane region" description="Helical" evidence="1">
    <location>
        <begin position="147"/>
        <end position="166"/>
    </location>
</feature>
<keyword evidence="1" id="KW-0812">Transmembrane</keyword>
<dbReference type="RefSeq" id="WP_197003100.1">
    <property type="nucleotide sequence ID" value="NZ_BONS01000001.1"/>
</dbReference>
<dbReference type="AlphaFoldDB" id="A0A8J7GQ92"/>
<keyword evidence="1" id="KW-0472">Membrane</keyword>
<sequence>MTSLPAYSGLLRKLDQHLAQRADHAHGSEHHTATTEAALTDLDRRLDAHPDTLTTTATRLRLPAPHLQPAGRVELDTVETGLTAARAAERAVTTQLDKALDLAARPPLLPHARSRTRAAAIYSTTAAASAIAAWILILTGVDTFTALAWGGAGLPTLALFTGYLTLAFASRPRLGGGSSERHQAMGAVLCFAALPMSYVLIILARAVVG</sequence>
<name>A0A8J7GQ92_9ACTN</name>
<evidence type="ECO:0000256" key="1">
    <source>
        <dbReference type="SAM" id="Phobius"/>
    </source>
</evidence>
<dbReference type="EMBL" id="JADOUF010000001">
    <property type="protein sequence ID" value="MBG6136063.1"/>
    <property type="molecule type" value="Genomic_DNA"/>
</dbReference>
<keyword evidence="1" id="KW-1133">Transmembrane helix</keyword>
<comment type="caution">
    <text evidence="2">The sequence shown here is derived from an EMBL/GenBank/DDBJ whole genome shotgun (WGS) entry which is preliminary data.</text>
</comment>
<evidence type="ECO:0000313" key="2">
    <source>
        <dbReference type="EMBL" id="MBG6136063.1"/>
    </source>
</evidence>
<dbReference type="Proteomes" id="UP000622552">
    <property type="component" value="Unassembled WGS sequence"/>
</dbReference>
<protein>
    <submittedName>
        <fullName evidence="2">Uncharacterized protein</fullName>
    </submittedName>
</protein>
<organism evidence="2 3">
    <name type="scientific">Longispora fulva</name>
    <dbReference type="NCBI Taxonomy" id="619741"/>
    <lineage>
        <taxon>Bacteria</taxon>
        <taxon>Bacillati</taxon>
        <taxon>Actinomycetota</taxon>
        <taxon>Actinomycetes</taxon>
        <taxon>Micromonosporales</taxon>
        <taxon>Micromonosporaceae</taxon>
        <taxon>Longispora</taxon>
    </lineage>
</organism>
<gene>
    <name evidence="2" type="ORF">IW245_002257</name>
</gene>
<feature type="transmembrane region" description="Helical" evidence="1">
    <location>
        <begin position="119"/>
        <end position="141"/>
    </location>
</feature>